<evidence type="ECO:0000256" key="20">
    <source>
        <dbReference type="PIRSR" id="PIRSR601508-1"/>
    </source>
</evidence>
<evidence type="ECO:0000256" key="17">
    <source>
        <dbReference type="ARBA" id="ARBA00023303"/>
    </source>
</evidence>
<evidence type="ECO:0000259" key="24">
    <source>
        <dbReference type="SMART" id="SM00079"/>
    </source>
</evidence>
<dbReference type="InterPro" id="IPR028082">
    <property type="entry name" value="Peripla_BP_I"/>
</dbReference>
<dbReference type="Gene3D" id="1.10.287.70">
    <property type="match status" value="2"/>
</dbReference>
<dbReference type="Pfam" id="PF10613">
    <property type="entry name" value="Lig_chan-Glu_bd"/>
    <property type="match status" value="1"/>
</dbReference>
<evidence type="ECO:0000256" key="18">
    <source>
        <dbReference type="ARBA" id="ARBA00034104"/>
    </source>
</evidence>
<keyword evidence="27" id="KW-1185">Reference proteome</keyword>
<evidence type="ECO:0000256" key="23">
    <source>
        <dbReference type="RuleBase" id="RU367118"/>
    </source>
</evidence>
<keyword evidence="15 23" id="KW-1071">Ligand-gated ion channel</keyword>
<dbReference type="InterPro" id="IPR001508">
    <property type="entry name" value="Iono_Glu_rcpt_met"/>
</dbReference>
<dbReference type="InterPro" id="IPR019594">
    <property type="entry name" value="Glu/Gly-bd"/>
</dbReference>
<evidence type="ECO:0000256" key="15">
    <source>
        <dbReference type="ARBA" id="ARBA00023286"/>
    </source>
</evidence>
<evidence type="ECO:0000313" key="26">
    <source>
        <dbReference type="EMBL" id="AWP06350.1"/>
    </source>
</evidence>
<evidence type="ECO:0000256" key="1">
    <source>
        <dbReference type="ARBA" id="ARBA00022448"/>
    </source>
</evidence>
<feature type="site" description="Interaction with the cone snail toxin Con-ikot-ikot" evidence="21">
    <location>
        <position position="844"/>
    </location>
</feature>
<dbReference type="InterPro" id="IPR001828">
    <property type="entry name" value="ANF_lig-bd_rcpt"/>
</dbReference>
<sequence length="974" mass="109791">MLPYGDGDQRCHLTELIIISIRSTIETILNQLCYCVVRQLHGCREKRLSPPSALSEWNSPNLDTTHAGPLRKKASSIVRDTHCSNRCRPANRSGQQDPAPTDCGLFPRGADQEYSAFRVGMVQFGMADFRLTPHIDNLEVANSFAVTNCFCSQFSRGVYAIFGFYDKKSVNTITSFCETLHVSFITPSFPAEGMNQFVLQMRPDIKGPLVSLVEYYKWERFAYLYDSDRGLSTLQVILDTAAEKKWVVTAINVGNLKDERKDEAYRSLFQDLEIRKERRIILDCEQDKVKDIMEQIITIGRHVKGYHYIVANLGFVDGDLTKIQYGGANVSGFQIVDFDDPVVAKFDQRWEALEEKEYPGADQRIRYTSALTFDAVHVMTEAFRFLHKQRIDMSRRGNNGDCLANPAVPWAQGVEIERALKQVRVDGLTGTIQFDQYGKRINYSVTVMELKNNGPVKIGYWNEVDKMVVTKSDLYPNDTMGMENKTVIVTTILEAPYVMLKKNAELFQDNDRYEGYCVDLAAEIAKHCGIRYQLRIVGDGKYGARDAETKIWNGMVGELVYGKADIAVAPLTITLVREEVIDFSKPFMSLGISIMIKKPQKSKPGVFSFLDPLAYEIWMCIVFAYIGVSVVLFLVSRFSPYEWTLEEPEDGALPLTTESNNEFGIFNSLWFSLGAFMRQGCDISPRSLSGRIVGGVWWFFTLIIISSYTANLAAFLTVERMVSPIESAEDLAKQTEIAYGTLDSGSTKEFFRRSKIALFDKMWQYMKSAEPSVFVKKTSEGVLRVRKSKGKYAYLLESTMNEYIEQRKPCDTMKVGGNLDSKGYGIATPKGSPLRVPVNLAVLKLNEQGTLDKMKNKWWYDKGECGFKDSTNKEKTSALSLSNVAGVFYILVGGLGLAMMVALVEFCYKSRAEAKKMKVAANTLSSPQHTGNYTHTLSSPQHAPNFNLLSPSHQPNYATYKEGYNVYGIESVKI</sequence>
<evidence type="ECO:0000256" key="19">
    <source>
        <dbReference type="ARBA" id="ARBA00036634"/>
    </source>
</evidence>
<evidence type="ECO:0000256" key="22">
    <source>
        <dbReference type="PIRSR" id="PIRSR601508-3"/>
    </source>
</evidence>
<keyword evidence="4 23" id="KW-0812">Transmembrane</keyword>
<feature type="site" description="Interaction with the cone snail toxin Con-ikot-ikot" evidence="21">
    <location>
        <position position="752"/>
    </location>
</feature>
<dbReference type="PANTHER" id="PTHR18966">
    <property type="entry name" value="IONOTROPIC GLUTAMATE RECEPTOR"/>
    <property type="match status" value="1"/>
</dbReference>
<dbReference type="FunFam" id="3.40.190.10:FF:000001">
    <property type="entry name" value="Glutamate receptor ionotropic, kainate 2"/>
    <property type="match status" value="1"/>
</dbReference>
<gene>
    <name evidence="26" type="ORF">SMAX5B_004933</name>
</gene>
<dbReference type="GO" id="GO:0022824">
    <property type="term" value="F:transmitter-gated monoatomic ion channel activity"/>
    <property type="evidence" value="ECO:0007669"/>
    <property type="project" value="UniProtKB-ARBA"/>
</dbReference>
<proteinExistence type="inferred from homology"/>
<feature type="binding site" evidence="20">
    <location>
        <position position="570"/>
    </location>
    <ligand>
        <name>L-glutamate</name>
        <dbReference type="ChEBI" id="CHEBI:29985"/>
    </ligand>
</feature>
<evidence type="ECO:0000256" key="7">
    <source>
        <dbReference type="ARBA" id="ARBA00023018"/>
    </source>
</evidence>
<keyword evidence="12 23" id="KW-0675">Receptor</keyword>
<keyword evidence="8 23" id="KW-0406">Ion transport</keyword>
<feature type="domain" description="Ionotropic glutamate receptor C-terminal" evidence="24">
    <location>
        <begin position="486"/>
        <end position="861"/>
    </location>
</feature>
<dbReference type="Proteomes" id="UP000246464">
    <property type="component" value="Chromosome 8"/>
</dbReference>
<keyword evidence="9 23" id="KW-0472">Membrane</keyword>
<comment type="subcellular location">
    <subcellularLocation>
        <location evidence="18 23">Postsynaptic cell membrane</location>
        <topology evidence="18 23">Multi-pass membrane protein</topology>
    </subcellularLocation>
</comment>
<feature type="domain" description="Ionotropic glutamate receptor L-glutamate and glycine-binding" evidence="25">
    <location>
        <begin position="496"/>
        <end position="561"/>
    </location>
</feature>
<dbReference type="GO" id="GO:0007166">
    <property type="term" value="P:cell surface receptor signaling pathway"/>
    <property type="evidence" value="ECO:0007669"/>
    <property type="project" value="UniProtKB-ARBA"/>
</dbReference>
<evidence type="ECO:0000256" key="11">
    <source>
        <dbReference type="ARBA" id="ARBA00023157"/>
    </source>
</evidence>
<dbReference type="SUPFAM" id="SSF53850">
    <property type="entry name" value="Periplasmic binding protein-like II"/>
    <property type="match status" value="1"/>
</dbReference>
<feature type="binding site" evidence="20">
    <location>
        <position position="572"/>
    </location>
    <ligand>
        <name>L-glutamate</name>
        <dbReference type="ChEBI" id="CHEBI:29985"/>
    </ligand>
</feature>
<evidence type="ECO:0000256" key="13">
    <source>
        <dbReference type="ARBA" id="ARBA00023180"/>
    </source>
</evidence>
<feature type="binding site" evidence="20">
    <location>
        <position position="577"/>
    </location>
    <ligand>
        <name>L-glutamate</name>
        <dbReference type="ChEBI" id="CHEBI:29985"/>
    </ligand>
</feature>
<keyword evidence="13" id="KW-0325">Glycoprotein</keyword>
<dbReference type="Pfam" id="PF00060">
    <property type="entry name" value="Lig_chan"/>
    <property type="match status" value="1"/>
</dbReference>
<dbReference type="InterPro" id="IPR015683">
    <property type="entry name" value="Ionotropic_Glu_rcpt"/>
</dbReference>
<dbReference type="Gene3D" id="3.40.50.2300">
    <property type="match status" value="2"/>
</dbReference>
<evidence type="ECO:0000256" key="3">
    <source>
        <dbReference type="ARBA" id="ARBA00022553"/>
    </source>
</evidence>
<dbReference type="PRINTS" id="PR00177">
    <property type="entry name" value="NMDARECEPTOR"/>
</dbReference>
<keyword evidence="1 23" id="KW-0813">Transport</keyword>
<keyword evidence="16" id="KW-0449">Lipoprotein</keyword>
<keyword evidence="10" id="KW-0564">Palmitate</keyword>
<reference evidence="26 27" key="1">
    <citation type="submission" date="2017-12" db="EMBL/GenBank/DDBJ databases">
        <title>Integrating genomic resources of turbot (Scophthalmus maximus) in depth evaluation of genetic and physical mapping variation across individuals.</title>
        <authorList>
            <person name="Martinez P."/>
        </authorList>
    </citation>
    <scope>NUCLEOTIDE SEQUENCE [LARGE SCALE GENOMIC DNA]</scope>
</reference>
<dbReference type="CDD" id="cd13715">
    <property type="entry name" value="PBP2_iGluR_AMPA"/>
    <property type="match status" value="1"/>
</dbReference>
<evidence type="ECO:0000256" key="4">
    <source>
        <dbReference type="ARBA" id="ARBA00022692"/>
    </source>
</evidence>
<feature type="transmembrane region" description="Helical" evidence="23">
    <location>
        <begin position="696"/>
        <end position="718"/>
    </location>
</feature>
<dbReference type="FunFam" id="3.40.50.2300:FF:000004">
    <property type="entry name" value="Glutamate receptor, ionotropic, AMPA 2"/>
    <property type="match status" value="1"/>
</dbReference>
<feature type="site" description="Crucial to convey clamshell closure to channel opening" evidence="21">
    <location>
        <position position="725"/>
    </location>
</feature>
<dbReference type="SUPFAM" id="SSF53822">
    <property type="entry name" value="Periplasmic binding protein-like I"/>
    <property type="match status" value="1"/>
</dbReference>
<evidence type="ECO:0000256" key="16">
    <source>
        <dbReference type="ARBA" id="ARBA00023288"/>
    </source>
</evidence>
<evidence type="ECO:0000256" key="6">
    <source>
        <dbReference type="ARBA" id="ARBA00022989"/>
    </source>
</evidence>
<dbReference type="AlphaFoldDB" id="A0A2U9BRW9"/>
<keyword evidence="11 22" id="KW-1015">Disulfide bond</keyword>
<keyword evidence="17 23" id="KW-0407">Ion channel</keyword>
<feature type="transmembrane region" description="Helical" evidence="23">
    <location>
        <begin position="613"/>
        <end position="635"/>
    </location>
</feature>
<dbReference type="FunFam" id="3.40.190.10:FF:000666">
    <property type="entry name" value="Glutamate receptor, ionotropic, AMPA 2a"/>
    <property type="match status" value="1"/>
</dbReference>
<dbReference type="SMART" id="SM00079">
    <property type="entry name" value="PBPe"/>
    <property type="match status" value="1"/>
</dbReference>
<dbReference type="GO" id="GO:0045211">
    <property type="term" value="C:postsynaptic membrane"/>
    <property type="evidence" value="ECO:0007669"/>
    <property type="project" value="UniProtKB-SubCell"/>
</dbReference>
<evidence type="ECO:0000256" key="8">
    <source>
        <dbReference type="ARBA" id="ARBA00023065"/>
    </source>
</evidence>
<keyword evidence="5" id="KW-0732">Signal</keyword>
<dbReference type="SMART" id="SM00918">
    <property type="entry name" value="Lig_chan-Glu_bd"/>
    <property type="match status" value="1"/>
</dbReference>
<dbReference type="STRING" id="52904.ENSSMAP00000022013"/>
<evidence type="ECO:0000313" key="27">
    <source>
        <dbReference type="Proteomes" id="UP000246464"/>
    </source>
</evidence>
<feature type="binding site" evidence="20">
    <location>
        <position position="746"/>
    </location>
    <ligand>
        <name>L-glutamate</name>
        <dbReference type="ChEBI" id="CHEBI:29985"/>
    </ligand>
</feature>
<comment type="similarity">
    <text evidence="23">Belongs to the glutamate-gated ion channel (TC 1.A.10.1) family.</text>
</comment>
<dbReference type="EMBL" id="CP026250">
    <property type="protein sequence ID" value="AWP06350.1"/>
    <property type="molecule type" value="Genomic_DNA"/>
</dbReference>
<evidence type="ECO:0000259" key="25">
    <source>
        <dbReference type="SMART" id="SM00918"/>
    </source>
</evidence>
<protein>
    <recommendedName>
        <fullName evidence="23">Glutamate receptor</fullName>
    </recommendedName>
</protein>
<name>A0A2U9BRW9_SCOMX</name>
<keyword evidence="2 23" id="KW-1003">Cell membrane</keyword>
<dbReference type="Gene3D" id="3.40.190.10">
    <property type="entry name" value="Periplasmic binding protein-like II"/>
    <property type="match status" value="2"/>
</dbReference>
<dbReference type="InterPro" id="IPR001320">
    <property type="entry name" value="Iontro_rcpt_C"/>
</dbReference>
<keyword evidence="7 23" id="KW-0770">Synapse</keyword>
<dbReference type="Pfam" id="PF01094">
    <property type="entry name" value="ANF_receptor"/>
    <property type="match status" value="1"/>
</dbReference>
<dbReference type="FunFam" id="1.10.287.70:FF:000067">
    <property type="entry name" value="glutamate receptor 2 isoform X1"/>
    <property type="match status" value="1"/>
</dbReference>
<evidence type="ECO:0000256" key="14">
    <source>
        <dbReference type="ARBA" id="ARBA00023257"/>
    </source>
</evidence>
<organism evidence="26 27">
    <name type="scientific">Scophthalmus maximus</name>
    <name type="common">Turbot</name>
    <name type="synonym">Psetta maxima</name>
    <dbReference type="NCBI Taxonomy" id="52904"/>
    <lineage>
        <taxon>Eukaryota</taxon>
        <taxon>Metazoa</taxon>
        <taxon>Chordata</taxon>
        <taxon>Craniata</taxon>
        <taxon>Vertebrata</taxon>
        <taxon>Euteleostomi</taxon>
        <taxon>Actinopterygii</taxon>
        <taxon>Neopterygii</taxon>
        <taxon>Teleostei</taxon>
        <taxon>Neoteleostei</taxon>
        <taxon>Acanthomorphata</taxon>
        <taxon>Carangaria</taxon>
        <taxon>Pleuronectiformes</taxon>
        <taxon>Pleuronectoidei</taxon>
        <taxon>Scophthalmidae</taxon>
        <taxon>Scophthalmus</taxon>
    </lineage>
</organism>
<feature type="binding site" evidence="20">
    <location>
        <position position="797"/>
    </location>
    <ligand>
        <name>L-glutamate</name>
        <dbReference type="ChEBI" id="CHEBI:29985"/>
    </ligand>
</feature>
<evidence type="ECO:0000256" key="5">
    <source>
        <dbReference type="ARBA" id="ARBA00022729"/>
    </source>
</evidence>
<accession>A0A2U9BRW9</accession>
<evidence type="ECO:0000256" key="10">
    <source>
        <dbReference type="ARBA" id="ARBA00023139"/>
    </source>
</evidence>
<feature type="site" description="Interaction with the cone snail toxin Con-ikot-ikot" evidence="21">
    <location>
        <position position="545"/>
    </location>
</feature>
<evidence type="ECO:0000256" key="9">
    <source>
        <dbReference type="ARBA" id="ARBA00023136"/>
    </source>
</evidence>
<evidence type="ECO:0000256" key="21">
    <source>
        <dbReference type="PIRSR" id="PIRSR601508-2"/>
    </source>
</evidence>
<keyword evidence="14 23" id="KW-0628">Postsynaptic cell membrane</keyword>
<comment type="catalytic activity">
    <reaction evidence="19">
        <text>Ca(2+)(in) = Ca(2+)(out)</text>
        <dbReference type="Rhea" id="RHEA:29671"/>
        <dbReference type="ChEBI" id="CHEBI:29108"/>
    </reaction>
</comment>
<keyword evidence="6 23" id="KW-1133">Transmembrane helix</keyword>
<evidence type="ECO:0000256" key="2">
    <source>
        <dbReference type="ARBA" id="ARBA00022475"/>
    </source>
</evidence>
<dbReference type="SUPFAM" id="SSF81324">
    <property type="entry name" value="Voltage-gated potassium channels"/>
    <property type="match status" value="1"/>
</dbReference>
<keyword evidence="3" id="KW-0597">Phosphoprotein</keyword>
<feature type="transmembrane region" description="Helical" evidence="23">
    <location>
        <begin position="886"/>
        <end position="908"/>
    </location>
</feature>
<evidence type="ECO:0000256" key="12">
    <source>
        <dbReference type="ARBA" id="ARBA00023170"/>
    </source>
</evidence>
<feature type="disulfide bond" evidence="22">
    <location>
        <begin position="151"/>
        <end position="402"/>
    </location>
</feature>
<feature type="disulfide bond" evidence="22">
    <location>
        <begin position="810"/>
        <end position="865"/>
    </location>
</feature>
<comment type="function">
    <text evidence="23">Receptor for glutamate that functions as a ligand-gated ion channel in the central nervous system and plays an important role in excitatory synaptic transmission. L-glutamate acts as an excitatory neurotransmitter at many synapses in the central nervous system.</text>
</comment>
<feature type="binding site" evidence="20">
    <location>
        <position position="747"/>
    </location>
    <ligand>
        <name>L-glutamate</name>
        <dbReference type="ChEBI" id="CHEBI:29985"/>
    </ligand>
</feature>